<dbReference type="AlphaFoldDB" id="A0AAV9EAE6"/>
<evidence type="ECO:0000313" key="3">
    <source>
        <dbReference type="Proteomes" id="UP001180020"/>
    </source>
</evidence>
<dbReference type="Proteomes" id="UP001180020">
    <property type="component" value="Unassembled WGS sequence"/>
</dbReference>
<evidence type="ECO:0000313" key="2">
    <source>
        <dbReference type="EMBL" id="KAK1309007.1"/>
    </source>
</evidence>
<evidence type="ECO:0000259" key="1">
    <source>
        <dbReference type="Pfam" id="PF01693"/>
    </source>
</evidence>
<proteinExistence type="predicted"/>
<dbReference type="InterPro" id="IPR011320">
    <property type="entry name" value="RNase_H1_N"/>
</dbReference>
<dbReference type="EMBL" id="JAUJYO010000009">
    <property type="protein sequence ID" value="KAK1309007.1"/>
    <property type="molecule type" value="Genomic_DNA"/>
</dbReference>
<dbReference type="Gene3D" id="3.40.970.10">
    <property type="entry name" value="Ribonuclease H1, N-terminal domain"/>
    <property type="match status" value="1"/>
</dbReference>
<dbReference type="SUPFAM" id="SSF55658">
    <property type="entry name" value="L9 N-domain-like"/>
    <property type="match status" value="1"/>
</dbReference>
<name>A0AAV9EAE6_ACOCL</name>
<dbReference type="InterPro" id="IPR009027">
    <property type="entry name" value="Ribosomal_bL9/RNase_H1_N"/>
</dbReference>
<accession>A0AAV9EAE6</accession>
<protein>
    <recommendedName>
        <fullName evidence="1">Ribonuclease H1 N-terminal domain-containing protein</fullName>
    </recommendedName>
</protein>
<comment type="caution">
    <text evidence="2">The sequence shown here is derived from an EMBL/GenBank/DDBJ whole genome shotgun (WGS) entry which is preliminary data.</text>
</comment>
<sequence>MGTQGNDMFFNMIEDEIEDAGSEEVEEGIPSVIEDIRRGDELRGLIAGQLWACRQMPRRSFFLLVMGRFPLYAVARGRRPGLYSSWEDCEAQVKGFSGAIHAGFDL</sequence>
<reference evidence="2" key="1">
    <citation type="journal article" date="2023" name="Nat. Commun.">
        <title>Diploid and tetraploid genomes of Acorus and the evolution of monocots.</title>
        <authorList>
            <person name="Ma L."/>
            <person name="Liu K.W."/>
            <person name="Li Z."/>
            <person name="Hsiao Y.Y."/>
            <person name="Qi Y."/>
            <person name="Fu T."/>
            <person name="Tang G.D."/>
            <person name="Zhang D."/>
            <person name="Sun W.H."/>
            <person name="Liu D.K."/>
            <person name="Li Y."/>
            <person name="Chen G.Z."/>
            <person name="Liu X.D."/>
            <person name="Liao X.Y."/>
            <person name="Jiang Y.T."/>
            <person name="Yu X."/>
            <person name="Hao Y."/>
            <person name="Huang J."/>
            <person name="Zhao X.W."/>
            <person name="Ke S."/>
            <person name="Chen Y.Y."/>
            <person name="Wu W.L."/>
            <person name="Hsu J.L."/>
            <person name="Lin Y.F."/>
            <person name="Huang M.D."/>
            <person name="Li C.Y."/>
            <person name="Huang L."/>
            <person name="Wang Z.W."/>
            <person name="Zhao X."/>
            <person name="Zhong W.Y."/>
            <person name="Peng D.H."/>
            <person name="Ahmad S."/>
            <person name="Lan S."/>
            <person name="Zhang J.S."/>
            <person name="Tsai W.C."/>
            <person name="Van de Peer Y."/>
            <person name="Liu Z.J."/>
        </authorList>
    </citation>
    <scope>NUCLEOTIDE SEQUENCE</scope>
    <source>
        <strain evidence="2">CP</strain>
    </source>
</reference>
<gene>
    <name evidence="2" type="ORF">QJS10_CPA09g00533</name>
</gene>
<dbReference type="InterPro" id="IPR037056">
    <property type="entry name" value="RNase_H1_N_sf"/>
</dbReference>
<dbReference type="Pfam" id="PF01693">
    <property type="entry name" value="Cauli_VI"/>
    <property type="match status" value="1"/>
</dbReference>
<organism evidence="2 3">
    <name type="scientific">Acorus calamus</name>
    <name type="common">Sweet flag</name>
    <dbReference type="NCBI Taxonomy" id="4465"/>
    <lineage>
        <taxon>Eukaryota</taxon>
        <taxon>Viridiplantae</taxon>
        <taxon>Streptophyta</taxon>
        <taxon>Embryophyta</taxon>
        <taxon>Tracheophyta</taxon>
        <taxon>Spermatophyta</taxon>
        <taxon>Magnoliopsida</taxon>
        <taxon>Liliopsida</taxon>
        <taxon>Acoraceae</taxon>
        <taxon>Acorus</taxon>
    </lineage>
</organism>
<reference evidence="2" key="2">
    <citation type="submission" date="2023-06" db="EMBL/GenBank/DDBJ databases">
        <authorList>
            <person name="Ma L."/>
            <person name="Liu K.-W."/>
            <person name="Li Z."/>
            <person name="Hsiao Y.-Y."/>
            <person name="Qi Y."/>
            <person name="Fu T."/>
            <person name="Tang G."/>
            <person name="Zhang D."/>
            <person name="Sun W.-H."/>
            <person name="Liu D.-K."/>
            <person name="Li Y."/>
            <person name="Chen G.-Z."/>
            <person name="Liu X.-D."/>
            <person name="Liao X.-Y."/>
            <person name="Jiang Y.-T."/>
            <person name="Yu X."/>
            <person name="Hao Y."/>
            <person name="Huang J."/>
            <person name="Zhao X.-W."/>
            <person name="Ke S."/>
            <person name="Chen Y.-Y."/>
            <person name="Wu W.-L."/>
            <person name="Hsu J.-L."/>
            <person name="Lin Y.-F."/>
            <person name="Huang M.-D."/>
            <person name="Li C.-Y."/>
            <person name="Huang L."/>
            <person name="Wang Z.-W."/>
            <person name="Zhao X."/>
            <person name="Zhong W.-Y."/>
            <person name="Peng D.-H."/>
            <person name="Ahmad S."/>
            <person name="Lan S."/>
            <person name="Zhang J.-S."/>
            <person name="Tsai W.-C."/>
            <person name="Van De Peer Y."/>
            <person name="Liu Z.-J."/>
        </authorList>
    </citation>
    <scope>NUCLEOTIDE SEQUENCE</scope>
    <source>
        <strain evidence="2">CP</strain>
        <tissue evidence="2">Leaves</tissue>
    </source>
</reference>
<feature type="domain" description="Ribonuclease H1 N-terminal" evidence="1">
    <location>
        <begin position="72"/>
        <end position="105"/>
    </location>
</feature>
<keyword evidence="3" id="KW-1185">Reference proteome</keyword>